<evidence type="ECO:0000313" key="16">
    <source>
        <dbReference type="EMBL" id="TCJ13458.1"/>
    </source>
</evidence>
<keyword evidence="8 16" id="KW-0675">Receptor</keyword>
<dbReference type="InterPro" id="IPR000531">
    <property type="entry name" value="Beta-barrel_TonB"/>
</dbReference>
<keyword evidence="6 11" id="KW-0798">TonB box</keyword>
<sequence length="662" mass="71768">MNTRLLAIACAMACHLPARAETPYALDEIVVTASRFEQERVIQPAQVRVIGPDEIAASNALTVPDLLERAAGLSVRSLYGDTPSAVELDARGYGETGSSHVLVLLDGRRLNAPDSNAVDMWSTIPLSRVERIEVQYGGGTVLYGDNAVGAVVNIVTRDDRSATTSSGRAGLTAGSFGTLQGNGALTLAGPALTGRLDVAATRSDGYRDHERSHGASAGGRIATRPGDLSAFVDFGLGRLDADLPGYLTLDQARADPRASVAGNGQGDSQRDTWHLRPGLVYKPAEGVTVQAELGYDANHLDSALSYDIGGGYLATSRVANDYDTLSFTPRLNLLHRLFGLDAESVLGVDLYRTDFDSKRDYFGVTRLNMRQDSQALYAQTSLHVGAGTVVTAGARRQRVDQSLDRTASSDLDNDQARTAWDLGISQQLTPSARLFARHGRVFRFARSDELTTYTGLGIPLRPEHGRSSDVGIDWHGGRGRLQATLYRQDLADEIAYNANPDGDWSTYDGRNENLQRTRHQGLTVDASLKLAADLLARAGYSYTKAYFTAGADSGKTIPLVPRQEARLGLNWRISPEWQADGRLNWSSSRYYGSDTDNSAARLAGFLTVDLAATWQRGAWQVRLDGRNLTDKHYATTGFEYLASQYPADGRAFYLSLAYEGDL</sequence>
<evidence type="ECO:0000256" key="8">
    <source>
        <dbReference type="ARBA" id="ARBA00023170"/>
    </source>
</evidence>
<evidence type="ECO:0000259" key="15">
    <source>
        <dbReference type="Pfam" id="PF07715"/>
    </source>
</evidence>
<keyword evidence="7 10" id="KW-0472">Membrane</keyword>
<evidence type="ECO:0000256" key="3">
    <source>
        <dbReference type="ARBA" id="ARBA00022448"/>
    </source>
</evidence>
<dbReference type="Pfam" id="PF07715">
    <property type="entry name" value="Plug"/>
    <property type="match status" value="1"/>
</dbReference>
<keyword evidence="9 10" id="KW-0998">Cell outer membrane</keyword>
<dbReference type="InterPro" id="IPR012910">
    <property type="entry name" value="Plug_dom"/>
</dbReference>
<evidence type="ECO:0000256" key="12">
    <source>
        <dbReference type="SAM" id="MobiDB-lite"/>
    </source>
</evidence>
<dbReference type="Gene3D" id="2.170.130.10">
    <property type="entry name" value="TonB-dependent receptor, plug domain"/>
    <property type="match status" value="1"/>
</dbReference>
<dbReference type="InterPro" id="IPR039426">
    <property type="entry name" value="TonB-dep_rcpt-like"/>
</dbReference>
<evidence type="ECO:0000313" key="17">
    <source>
        <dbReference type="Proteomes" id="UP000295443"/>
    </source>
</evidence>
<protein>
    <submittedName>
        <fullName evidence="16">TonB-dependent receptor</fullName>
    </submittedName>
</protein>
<keyword evidence="3 10" id="KW-0813">Transport</keyword>
<feature type="signal peptide" evidence="13">
    <location>
        <begin position="1"/>
        <end position="20"/>
    </location>
</feature>
<gene>
    <name evidence="16" type="ORF">EZJ19_10430</name>
</gene>
<keyword evidence="4 10" id="KW-1134">Transmembrane beta strand</keyword>
<keyword evidence="17" id="KW-1185">Reference proteome</keyword>
<dbReference type="AlphaFoldDB" id="A0A4R1B8M4"/>
<comment type="caution">
    <text evidence="16">The sequence shown here is derived from an EMBL/GenBank/DDBJ whole genome shotgun (WGS) entry which is preliminary data.</text>
</comment>
<keyword evidence="13" id="KW-0732">Signal</keyword>
<dbReference type="OrthoDB" id="9760494at2"/>
<dbReference type="PANTHER" id="PTHR30069">
    <property type="entry name" value="TONB-DEPENDENT OUTER MEMBRANE RECEPTOR"/>
    <property type="match status" value="1"/>
</dbReference>
<dbReference type="Pfam" id="PF00593">
    <property type="entry name" value="TonB_dep_Rec_b-barrel"/>
    <property type="match status" value="1"/>
</dbReference>
<dbReference type="SUPFAM" id="SSF56935">
    <property type="entry name" value="Porins"/>
    <property type="match status" value="1"/>
</dbReference>
<feature type="compositionally biased region" description="Basic and acidic residues" evidence="12">
    <location>
        <begin position="204"/>
        <end position="213"/>
    </location>
</feature>
<dbReference type="GO" id="GO:0015344">
    <property type="term" value="F:siderophore uptake transmembrane transporter activity"/>
    <property type="evidence" value="ECO:0007669"/>
    <property type="project" value="TreeGrafter"/>
</dbReference>
<comment type="subcellular location">
    <subcellularLocation>
        <location evidence="1 10">Cell outer membrane</location>
        <topology evidence="1 10">Multi-pass membrane protein</topology>
    </subcellularLocation>
</comment>
<evidence type="ECO:0000259" key="14">
    <source>
        <dbReference type="Pfam" id="PF00593"/>
    </source>
</evidence>
<evidence type="ECO:0000256" key="2">
    <source>
        <dbReference type="ARBA" id="ARBA00009810"/>
    </source>
</evidence>
<dbReference type="CDD" id="cd01347">
    <property type="entry name" value="ligand_gated_channel"/>
    <property type="match status" value="1"/>
</dbReference>
<feature type="region of interest" description="Disordered" evidence="12">
    <location>
        <begin position="202"/>
        <end position="221"/>
    </location>
</feature>
<dbReference type="InterPro" id="IPR037066">
    <property type="entry name" value="Plug_dom_sf"/>
</dbReference>
<keyword evidence="5 10" id="KW-0812">Transmembrane</keyword>
<evidence type="ECO:0000256" key="11">
    <source>
        <dbReference type="RuleBase" id="RU003357"/>
    </source>
</evidence>
<dbReference type="GO" id="GO:0044718">
    <property type="term" value="P:siderophore transmembrane transport"/>
    <property type="evidence" value="ECO:0007669"/>
    <property type="project" value="TreeGrafter"/>
</dbReference>
<accession>A0A4R1B8M4</accession>
<evidence type="ECO:0000256" key="4">
    <source>
        <dbReference type="ARBA" id="ARBA00022452"/>
    </source>
</evidence>
<proteinExistence type="inferred from homology"/>
<dbReference type="Gene3D" id="2.40.170.20">
    <property type="entry name" value="TonB-dependent receptor, beta-barrel domain"/>
    <property type="match status" value="1"/>
</dbReference>
<feature type="domain" description="TonB-dependent receptor-like beta-barrel" evidence="14">
    <location>
        <begin position="235"/>
        <end position="628"/>
    </location>
</feature>
<dbReference type="PROSITE" id="PS52016">
    <property type="entry name" value="TONB_DEPENDENT_REC_3"/>
    <property type="match status" value="1"/>
</dbReference>
<reference evidence="16 17" key="1">
    <citation type="submission" date="2019-03" db="EMBL/GenBank/DDBJ databases">
        <title>Genome sequence of Thiobacillaceae bacterium LSR1, a sulfur-oxidizing bacterium isolated from freshwater sediment.</title>
        <authorList>
            <person name="Li S."/>
        </authorList>
    </citation>
    <scope>NUCLEOTIDE SEQUENCE [LARGE SCALE GENOMIC DNA]</scope>
    <source>
        <strain evidence="16 17">LSR1</strain>
    </source>
</reference>
<dbReference type="InterPro" id="IPR036942">
    <property type="entry name" value="Beta-barrel_TonB_sf"/>
</dbReference>
<evidence type="ECO:0000256" key="6">
    <source>
        <dbReference type="ARBA" id="ARBA00023077"/>
    </source>
</evidence>
<dbReference type="GO" id="GO:0009279">
    <property type="term" value="C:cell outer membrane"/>
    <property type="evidence" value="ECO:0007669"/>
    <property type="project" value="UniProtKB-SubCell"/>
</dbReference>
<evidence type="ECO:0000256" key="1">
    <source>
        <dbReference type="ARBA" id="ARBA00004571"/>
    </source>
</evidence>
<evidence type="ECO:0000256" key="5">
    <source>
        <dbReference type="ARBA" id="ARBA00022692"/>
    </source>
</evidence>
<dbReference type="RefSeq" id="WP_131447318.1">
    <property type="nucleotide sequence ID" value="NZ_SJZB01000039.1"/>
</dbReference>
<dbReference type="EMBL" id="SJZB01000039">
    <property type="protein sequence ID" value="TCJ13458.1"/>
    <property type="molecule type" value="Genomic_DNA"/>
</dbReference>
<feature type="chain" id="PRO_5020991085" evidence="13">
    <location>
        <begin position="21"/>
        <end position="662"/>
    </location>
</feature>
<name>A0A4R1B8M4_9PROT</name>
<organism evidence="16 17">
    <name type="scientific">Parasulfuritortus cantonensis</name>
    <dbReference type="NCBI Taxonomy" id="2528202"/>
    <lineage>
        <taxon>Bacteria</taxon>
        <taxon>Pseudomonadati</taxon>
        <taxon>Pseudomonadota</taxon>
        <taxon>Betaproteobacteria</taxon>
        <taxon>Nitrosomonadales</taxon>
        <taxon>Thiobacillaceae</taxon>
        <taxon>Parasulfuritortus</taxon>
    </lineage>
</organism>
<evidence type="ECO:0000256" key="7">
    <source>
        <dbReference type="ARBA" id="ARBA00023136"/>
    </source>
</evidence>
<dbReference type="Proteomes" id="UP000295443">
    <property type="component" value="Unassembled WGS sequence"/>
</dbReference>
<evidence type="ECO:0000256" key="13">
    <source>
        <dbReference type="SAM" id="SignalP"/>
    </source>
</evidence>
<dbReference type="PANTHER" id="PTHR30069:SF27">
    <property type="entry name" value="BLL4766 PROTEIN"/>
    <property type="match status" value="1"/>
</dbReference>
<evidence type="ECO:0000256" key="10">
    <source>
        <dbReference type="PROSITE-ProRule" id="PRU01360"/>
    </source>
</evidence>
<evidence type="ECO:0000256" key="9">
    <source>
        <dbReference type="ARBA" id="ARBA00023237"/>
    </source>
</evidence>
<comment type="similarity">
    <text evidence="2 10 11">Belongs to the TonB-dependent receptor family.</text>
</comment>
<feature type="domain" description="TonB-dependent receptor plug" evidence="15">
    <location>
        <begin position="44"/>
        <end position="151"/>
    </location>
</feature>